<sequence>MTNSLTPSGEIILAELNINPNSLVAHVPASKLDDYIAVVNWLKKYKPKSDATNLQKVRGYLEAFHHLCEVEAWEEAFKILSTHLNTPTNEELHNQLNTWGYYREQTELYNRILGKLDPILNAVCLNGLGNLYQVLAEYDKAIECHQQYLAMFADCAANQRR</sequence>
<dbReference type="AlphaFoldDB" id="A0A951PML6"/>
<gene>
    <name evidence="1" type="ORF">KME25_13780</name>
</gene>
<proteinExistence type="predicted"/>
<dbReference type="EMBL" id="JAHHIF010000015">
    <property type="protein sequence ID" value="MBW4545498.1"/>
    <property type="molecule type" value="Genomic_DNA"/>
</dbReference>
<dbReference type="Gene3D" id="1.25.40.10">
    <property type="entry name" value="Tetratricopeptide repeat domain"/>
    <property type="match status" value="1"/>
</dbReference>
<accession>A0A951PML6</accession>
<dbReference type="InterPro" id="IPR011990">
    <property type="entry name" value="TPR-like_helical_dom_sf"/>
</dbReference>
<reference evidence="1" key="2">
    <citation type="journal article" date="2022" name="Microbiol. Resour. Announc.">
        <title>Metagenome Sequencing to Explore Phylogenomics of Terrestrial Cyanobacteria.</title>
        <authorList>
            <person name="Ward R.D."/>
            <person name="Stajich J.E."/>
            <person name="Johansen J.R."/>
            <person name="Huntemann M."/>
            <person name="Clum A."/>
            <person name="Foster B."/>
            <person name="Foster B."/>
            <person name="Roux S."/>
            <person name="Palaniappan K."/>
            <person name="Varghese N."/>
            <person name="Mukherjee S."/>
            <person name="Reddy T.B.K."/>
            <person name="Daum C."/>
            <person name="Copeland A."/>
            <person name="Chen I.A."/>
            <person name="Ivanova N.N."/>
            <person name="Kyrpides N.C."/>
            <person name="Shapiro N."/>
            <person name="Eloe-Fadrosh E.A."/>
            <person name="Pietrasiak N."/>
        </authorList>
    </citation>
    <scope>NUCLEOTIDE SEQUENCE</scope>
    <source>
        <strain evidence="1">CPER-KK1</strain>
    </source>
</reference>
<reference evidence="1" key="1">
    <citation type="submission" date="2021-05" db="EMBL/GenBank/DDBJ databases">
        <authorList>
            <person name="Pietrasiak N."/>
            <person name="Ward R."/>
            <person name="Stajich J.E."/>
            <person name="Kurbessoian T."/>
        </authorList>
    </citation>
    <scope>NUCLEOTIDE SEQUENCE</scope>
    <source>
        <strain evidence="1">CPER-KK1</strain>
    </source>
</reference>
<evidence type="ECO:0000313" key="1">
    <source>
        <dbReference type="EMBL" id="MBW4545498.1"/>
    </source>
</evidence>
<dbReference type="Proteomes" id="UP000753908">
    <property type="component" value="Unassembled WGS sequence"/>
</dbReference>
<dbReference type="SUPFAM" id="SSF48452">
    <property type="entry name" value="TPR-like"/>
    <property type="match status" value="1"/>
</dbReference>
<name>A0A951PML6_9CYAN</name>
<comment type="caution">
    <text evidence="1">The sequence shown here is derived from an EMBL/GenBank/DDBJ whole genome shotgun (WGS) entry which is preliminary data.</text>
</comment>
<evidence type="ECO:0000313" key="2">
    <source>
        <dbReference type="Proteomes" id="UP000753908"/>
    </source>
</evidence>
<organism evidence="1 2">
    <name type="scientific">Symplocastrum torsivum CPER-KK1</name>
    <dbReference type="NCBI Taxonomy" id="450513"/>
    <lineage>
        <taxon>Bacteria</taxon>
        <taxon>Bacillati</taxon>
        <taxon>Cyanobacteriota</taxon>
        <taxon>Cyanophyceae</taxon>
        <taxon>Oscillatoriophycideae</taxon>
        <taxon>Oscillatoriales</taxon>
        <taxon>Microcoleaceae</taxon>
        <taxon>Symplocastrum</taxon>
    </lineage>
</organism>
<protein>
    <submittedName>
        <fullName evidence="1">Tetratricopeptide repeat protein</fullName>
    </submittedName>
</protein>